<evidence type="ECO:0000256" key="2">
    <source>
        <dbReference type="ARBA" id="ARBA00008017"/>
    </source>
</evidence>
<dbReference type="GO" id="GO:0005886">
    <property type="term" value="C:plasma membrane"/>
    <property type="evidence" value="ECO:0007669"/>
    <property type="project" value="UniProtKB-SubCell"/>
</dbReference>
<feature type="transmembrane region" description="Helical" evidence="7">
    <location>
        <begin position="6"/>
        <end position="30"/>
    </location>
</feature>
<dbReference type="InterPro" id="IPR006685">
    <property type="entry name" value="MscS_channel_2nd"/>
</dbReference>
<dbReference type="SUPFAM" id="SSF50182">
    <property type="entry name" value="Sm-like ribonucleoproteins"/>
    <property type="match status" value="1"/>
</dbReference>
<comment type="caution">
    <text evidence="11">The sequence shown here is derived from an EMBL/GenBank/DDBJ whole genome shotgun (WGS) entry which is preliminary data.</text>
</comment>
<name>A0A2M6K8D3_9BACT</name>
<dbReference type="SUPFAM" id="SSF82689">
    <property type="entry name" value="Mechanosensitive channel protein MscS (YggB), C-terminal domain"/>
    <property type="match status" value="1"/>
</dbReference>
<protein>
    <recommendedName>
        <fullName evidence="13">Mechanosensitive ion channel protein MscS</fullName>
    </recommendedName>
</protein>
<dbReference type="SUPFAM" id="SSF82861">
    <property type="entry name" value="Mechanosensitive channel protein MscS (YggB), transmembrane region"/>
    <property type="match status" value="1"/>
</dbReference>
<dbReference type="InterPro" id="IPR011066">
    <property type="entry name" value="MscS_channel_C_sf"/>
</dbReference>
<feature type="domain" description="Mechanosensitive ion channel MscS C-terminal" evidence="9">
    <location>
        <begin position="246"/>
        <end position="330"/>
    </location>
</feature>
<dbReference type="Gene3D" id="1.10.287.1260">
    <property type="match status" value="1"/>
</dbReference>
<feature type="transmembrane region" description="Helical" evidence="7">
    <location>
        <begin position="152"/>
        <end position="180"/>
    </location>
</feature>
<dbReference type="PANTHER" id="PTHR30221:SF1">
    <property type="entry name" value="SMALL-CONDUCTANCE MECHANOSENSITIVE CHANNEL"/>
    <property type="match status" value="1"/>
</dbReference>
<evidence type="ECO:0000256" key="5">
    <source>
        <dbReference type="ARBA" id="ARBA00022989"/>
    </source>
</evidence>
<evidence type="ECO:0000256" key="6">
    <source>
        <dbReference type="ARBA" id="ARBA00023136"/>
    </source>
</evidence>
<dbReference type="Proteomes" id="UP000230869">
    <property type="component" value="Unassembled WGS sequence"/>
</dbReference>
<feature type="domain" description="Mechanosensitive ion channel transmembrane helices 2/3" evidence="10">
    <location>
        <begin position="126"/>
        <end position="167"/>
    </location>
</feature>
<keyword evidence="5 7" id="KW-1133">Transmembrane helix</keyword>
<dbReference type="Pfam" id="PF00924">
    <property type="entry name" value="MS_channel_2nd"/>
    <property type="match status" value="1"/>
</dbReference>
<comment type="subcellular location">
    <subcellularLocation>
        <location evidence="1">Cell membrane</location>
        <topology evidence="1">Multi-pass membrane protein</topology>
    </subcellularLocation>
</comment>
<keyword evidence="6 7" id="KW-0472">Membrane</keyword>
<evidence type="ECO:0000259" key="9">
    <source>
        <dbReference type="Pfam" id="PF21082"/>
    </source>
</evidence>
<dbReference type="InterPro" id="IPR049278">
    <property type="entry name" value="MS_channel_C"/>
</dbReference>
<dbReference type="InterPro" id="IPR010920">
    <property type="entry name" value="LSM_dom_sf"/>
</dbReference>
<proteinExistence type="inferred from homology"/>
<feature type="transmembrane region" description="Helical" evidence="7">
    <location>
        <begin position="51"/>
        <end position="71"/>
    </location>
</feature>
<comment type="similarity">
    <text evidence="2">Belongs to the MscS (TC 1.A.23) family.</text>
</comment>
<evidence type="ECO:0000313" key="11">
    <source>
        <dbReference type="EMBL" id="PIR13079.1"/>
    </source>
</evidence>
<evidence type="ECO:0000256" key="4">
    <source>
        <dbReference type="ARBA" id="ARBA00022692"/>
    </source>
</evidence>
<dbReference type="AlphaFoldDB" id="A0A2M6K8D3"/>
<dbReference type="Gene3D" id="3.30.70.100">
    <property type="match status" value="1"/>
</dbReference>
<dbReference type="EMBL" id="PCWW01000059">
    <property type="protein sequence ID" value="PIR13079.1"/>
    <property type="molecule type" value="Genomic_DNA"/>
</dbReference>
<evidence type="ECO:0000256" key="1">
    <source>
        <dbReference type="ARBA" id="ARBA00004651"/>
    </source>
</evidence>
<evidence type="ECO:0008006" key="13">
    <source>
        <dbReference type="Google" id="ProtNLM"/>
    </source>
</evidence>
<feature type="transmembrane region" description="Helical" evidence="7">
    <location>
        <begin position="83"/>
        <end position="100"/>
    </location>
</feature>
<dbReference type="InterPro" id="IPR023408">
    <property type="entry name" value="MscS_beta-dom_sf"/>
</dbReference>
<feature type="transmembrane region" description="Helical" evidence="7">
    <location>
        <begin position="121"/>
        <end position="146"/>
    </location>
</feature>
<feature type="domain" description="Mechanosensitive ion channel MscS" evidence="8">
    <location>
        <begin position="169"/>
        <end position="231"/>
    </location>
</feature>
<organism evidence="11 12">
    <name type="scientific">Candidatus Falkowbacteria bacterium CG11_big_fil_rev_8_21_14_0_20_39_10</name>
    <dbReference type="NCBI Taxonomy" id="1974570"/>
    <lineage>
        <taxon>Bacteria</taxon>
        <taxon>Candidatus Falkowiibacteriota</taxon>
    </lineage>
</organism>
<dbReference type="InterPro" id="IPR011014">
    <property type="entry name" value="MscS_channel_TM-2"/>
</dbReference>
<sequence length="340" mass="38617">MLENKLIASILIIIAFWLGSYAVTFLLSIFEKLASRTKTSLDDKLIRAGKLPIRYLAIVLGLYYADQYYGLGWNYRGFGTREALYVLVILIVGFTISRLFKTFFEWYADKERAKKINKTMFVFIRKMVSVTVYAVVLIFILGHFGIEIGPLLAGLGIAGLAIALGLQETLANLFAALFLVMDKSINIGDWIQLEDGTKAYLDDISWRSVRIRTLGNNTVIVPNSVFVGQKISSYDYPEQSFYTSINAGVAYGSDLEQVERVSVQAAKNVLKKEKVKAEYNEPIVRFKELADSSINLIIIVKIDHVKDEGKIKHELIKEIVKEFRRKKIEIPFPQRVVHRS</sequence>
<dbReference type="Pfam" id="PF21082">
    <property type="entry name" value="MS_channel_3rd"/>
    <property type="match status" value="1"/>
</dbReference>
<evidence type="ECO:0000256" key="3">
    <source>
        <dbReference type="ARBA" id="ARBA00022475"/>
    </source>
</evidence>
<evidence type="ECO:0000259" key="8">
    <source>
        <dbReference type="Pfam" id="PF00924"/>
    </source>
</evidence>
<evidence type="ECO:0000313" key="12">
    <source>
        <dbReference type="Proteomes" id="UP000230869"/>
    </source>
</evidence>
<dbReference type="GO" id="GO:0008381">
    <property type="term" value="F:mechanosensitive monoatomic ion channel activity"/>
    <property type="evidence" value="ECO:0007669"/>
    <property type="project" value="InterPro"/>
</dbReference>
<reference evidence="11 12" key="1">
    <citation type="submission" date="2017-09" db="EMBL/GenBank/DDBJ databases">
        <title>Depth-based differentiation of microbial function through sediment-hosted aquifers and enrichment of novel symbionts in the deep terrestrial subsurface.</title>
        <authorList>
            <person name="Probst A.J."/>
            <person name="Ladd B."/>
            <person name="Jarett J.K."/>
            <person name="Geller-Mcgrath D.E."/>
            <person name="Sieber C.M."/>
            <person name="Emerson J.B."/>
            <person name="Anantharaman K."/>
            <person name="Thomas B.C."/>
            <person name="Malmstrom R."/>
            <person name="Stieglmeier M."/>
            <person name="Klingl A."/>
            <person name="Woyke T."/>
            <person name="Ryan C.M."/>
            <person name="Banfield J.F."/>
        </authorList>
    </citation>
    <scope>NUCLEOTIDE SEQUENCE [LARGE SCALE GENOMIC DNA]</scope>
    <source>
        <strain evidence="11">CG11_big_fil_rev_8_21_14_0_20_39_10</strain>
    </source>
</reference>
<dbReference type="InterPro" id="IPR049142">
    <property type="entry name" value="MS_channel_1st"/>
</dbReference>
<keyword evidence="4 7" id="KW-0812">Transmembrane</keyword>
<accession>A0A2M6K8D3</accession>
<dbReference type="Gene3D" id="2.30.30.60">
    <property type="match status" value="1"/>
</dbReference>
<dbReference type="Pfam" id="PF21088">
    <property type="entry name" value="MS_channel_1st"/>
    <property type="match status" value="1"/>
</dbReference>
<evidence type="ECO:0000259" key="10">
    <source>
        <dbReference type="Pfam" id="PF21088"/>
    </source>
</evidence>
<gene>
    <name evidence="11" type="ORF">COV49_03385</name>
</gene>
<dbReference type="InterPro" id="IPR045275">
    <property type="entry name" value="MscS_archaea/bacteria_type"/>
</dbReference>
<evidence type="ECO:0000256" key="7">
    <source>
        <dbReference type="SAM" id="Phobius"/>
    </source>
</evidence>
<keyword evidence="3" id="KW-1003">Cell membrane</keyword>
<dbReference type="PANTHER" id="PTHR30221">
    <property type="entry name" value="SMALL-CONDUCTANCE MECHANOSENSITIVE CHANNEL"/>
    <property type="match status" value="1"/>
</dbReference>